<feature type="signal peptide" evidence="1">
    <location>
        <begin position="1"/>
        <end position="23"/>
    </location>
</feature>
<gene>
    <name evidence="2" type="ORF">CFT61_14830</name>
</gene>
<sequence>MKKVKMFVLMLLLLVFAPSQVGAKYSLATKNIPVNRKKGHLGTRADGLDIVVSLEKKSLVAKVSHYVGEVKVYVHDDNGNIAATTFLFVDGDGQCTLDLHTLDSGPYEVVLEFSSVIYAGIFEL</sequence>
<organism evidence="2 3">
    <name type="scientific">Segatella copri</name>
    <dbReference type="NCBI Taxonomy" id="165179"/>
    <lineage>
        <taxon>Bacteria</taxon>
        <taxon>Pseudomonadati</taxon>
        <taxon>Bacteroidota</taxon>
        <taxon>Bacteroidia</taxon>
        <taxon>Bacteroidales</taxon>
        <taxon>Prevotellaceae</taxon>
        <taxon>Segatella</taxon>
    </lineage>
</organism>
<dbReference type="AlphaFoldDB" id="A0AA91TH92"/>
<evidence type="ECO:0000256" key="1">
    <source>
        <dbReference type="SAM" id="SignalP"/>
    </source>
</evidence>
<proteinExistence type="predicted"/>
<dbReference type="EMBL" id="NMPZ01000033">
    <property type="protein sequence ID" value="OXL42754.1"/>
    <property type="molecule type" value="Genomic_DNA"/>
</dbReference>
<accession>A0AA91TH92</accession>
<comment type="caution">
    <text evidence="2">The sequence shown here is derived from an EMBL/GenBank/DDBJ whole genome shotgun (WGS) entry which is preliminary data.</text>
</comment>
<feature type="chain" id="PRO_5041732967" description="DUF3244 domain-containing protein" evidence="1">
    <location>
        <begin position="24"/>
        <end position="124"/>
    </location>
</feature>
<evidence type="ECO:0000313" key="3">
    <source>
        <dbReference type="Proteomes" id="UP000215155"/>
    </source>
</evidence>
<name>A0AA91TH92_9BACT</name>
<dbReference type="RefSeq" id="WP_089545167.1">
    <property type="nucleotide sequence ID" value="NZ_NMPZ01000033.1"/>
</dbReference>
<keyword evidence="1" id="KW-0732">Signal</keyword>
<protein>
    <recommendedName>
        <fullName evidence="4">DUF3244 domain-containing protein</fullName>
    </recommendedName>
</protein>
<evidence type="ECO:0008006" key="4">
    <source>
        <dbReference type="Google" id="ProtNLM"/>
    </source>
</evidence>
<evidence type="ECO:0000313" key="2">
    <source>
        <dbReference type="EMBL" id="OXL42754.1"/>
    </source>
</evidence>
<dbReference type="Proteomes" id="UP000215155">
    <property type="component" value="Unassembled WGS sequence"/>
</dbReference>
<reference evidence="2 3" key="1">
    <citation type="submission" date="2017-07" db="EMBL/GenBank/DDBJ databases">
        <title>Draft genome sequence of Prevotella copri isolated from the gut of healthy adult Indian.</title>
        <authorList>
            <person name="Das B."/>
            <person name="Bag S."/>
            <person name="Ghosh T.S."/>
        </authorList>
    </citation>
    <scope>NUCLEOTIDE SEQUENCE [LARGE SCALE GENOMIC DNA]</scope>
    <source>
        <strain evidence="2 3">Indica</strain>
    </source>
</reference>